<protein>
    <submittedName>
        <fullName evidence="2">Uncharacterized protein</fullName>
    </submittedName>
</protein>
<dbReference type="AlphaFoldDB" id="A0A8J2N3J8"/>
<feature type="compositionally biased region" description="Basic and acidic residues" evidence="1">
    <location>
        <begin position="465"/>
        <end position="474"/>
    </location>
</feature>
<evidence type="ECO:0000313" key="3">
    <source>
        <dbReference type="Proteomes" id="UP000676310"/>
    </source>
</evidence>
<dbReference type="GeneID" id="67021542"/>
<evidence type="ECO:0000256" key="1">
    <source>
        <dbReference type="SAM" id="MobiDB-lite"/>
    </source>
</evidence>
<dbReference type="OrthoDB" id="3694064at2759"/>
<accession>A0A8J2N3J8</accession>
<gene>
    <name evidence="2" type="ORF">ALTATR162_LOCUS9332</name>
</gene>
<comment type="caution">
    <text evidence="2">The sequence shown here is derived from an EMBL/GenBank/DDBJ whole genome shotgun (WGS) entry which is preliminary data.</text>
</comment>
<feature type="region of interest" description="Disordered" evidence="1">
    <location>
        <begin position="381"/>
        <end position="400"/>
    </location>
</feature>
<reference evidence="2" key="1">
    <citation type="submission" date="2021-05" db="EMBL/GenBank/DDBJ databases">
        <authorList>
            <person name="Stam R."/>
        </authorList>
    </citation>
    <scope>NUCLEOTIDE SEQUENCE</scope>
    <source>
        <strain evidence="2">CS162</strain>
    </source>
</reference>
<dbReference type="EMBL" id="CAJRGZ010000023">
    <property type="protein sequence ID" value="CAG5179530.1"/>
    <property type="molecule type" value="Genomic_DNA"/>
</dbReference>
<feature type="compositionally biased region" description="Low complexity" evidence="1">
    <location>
        <begin position="381"/>
        <end position="398"/>
    </location>
</feature>
<proteinExistence type="predicted"/>
<evidence type="ECO:0000313" key="2">
    <source>
        <dbReference type="EMBL" id="CAG5179530.1"/>
    </source>
</evidence>
<organism evidence="2 3">
    <name type="scientific">Alternaria atra</name>
    <dbReference type="NCBI Taxonomy" id="119953"/>
    <lineage>
        <taxon>Eukaryota</taxon>
        <taxon>Fungi</taxon>
        <taxon>Dikarya</taxon>
        <taxon>Ascomycota</taxon>
        <taxon>Pezizomycotina</taxon>
        <taxon>Dothideomycetes</taxon>
        <taxon>Pleosporomycetidae</taxon>
        <taxon>Pleosporales</taxon>
        <taxon>Pleosporineae</taxon>
        <taxon>Pleosporaceae</taxon>
        <taxon>Alternaria</taxon>
        <taxon>Alternaria sect. Ulocladioides</taxon>
    </lineage>
</organism>
<feature type="region of interest" description="Disordered" evidence="1">
    <location>
        <begin position="204"/>
        <end position="228"/>
    </location>
</feature>
<keyword evidence="3" id="KW-1185">Reference proteome</keyword>
<dbReference type="RefSeq" id="XP_043172900.1">
    <property type="nucleotide sequence ID" value="XM_043316965.1"/>
</dbReference>
<sequence>METPAEILQIRKQWGDLKPNLRKHPKDKANVASANWPAEDSIANSAKREDGMYNCLHVNGSFACCKKGGLDAKGKKRSIDKQIRGFKTKVEEMIVKKDLHIAHKAWTNWLNKKELEASYSAEMARIDALLALVHGRAQPMRTPAPVAPQATARRHIPPPAVTVFVPPAPQIENLRPLQQAGYTSPASQQLYETNQHLFLTQQPGAVARPPGQPAAQNQHKKQQGSADTSLRTHALMSAIPNPPVELNQQIASSSPGSARKQHIDEPLRLKAANAIRGQNERTSWQQPVMVGDIDLSKESCRDKYEEVFQKNAAAVSSVASIVPLNDSQQQALRKLQTPPPGITSHSRAQRPRLNLATNREVESGLLSATMTPSPGTKIAGSFTSPSTPDTSLLTPSSSKFTPAKSAVDYRQVAMKMFQQLIKDQEPIVLPGLKITRENFTTDMNGYIRRLAAALESQAEEATQQKAEEAARSGSEDAAQPEDRDDDFAIPDGIANDHDVLDYLFNDKAEDAADEDREYLRWHLPSSTADHDEALRMDRGAWDEHAPPGFNMNTQFTCYDAFEDPLPPEGIIEQPQLTDLGYLDVPDNWFMDDPFEVIATGPIERWSTQPTFTLENFSYFDLDEITPSDLQDRFRVIKDEREQREAQGDA</sequence>
<dbReference type="Proteomes" id="UP000676310">
    <property type="component" value="Unassembled WGS sequence"/>
</dbReference>
<feature type="compositionally biased region" description="Acidic residues" evidence="1">
    <location>
        <begin position="478"/>
        <end position="488"/>
    </location>
</feature>
<feature type="region of interest" description="Disordered" evidence="1">
    <location>
        <begin position="458"/>
        <end position="491"/>
    </location>
</feature>
<name>A0A8J2N3J8_9PLEO</name>